<keyword evidence="8" id="KW-1185">Reference proteome</keyword>
<dbReference type="Proteomes" id="UP000694923">
    <property type="component" value="Unplaced"/>
</dbReference>
<evidence type="ECO:0000313" key="9">
    <source>
        <dbReference type="RefSeq" id="XP_008582969.1"/>
    </source>
</evidence>
<dbReference type="InterPro" id="IPR029034">
    <property type="entry name" value="Cystine-knot_cytokine"/>
</dbReference>
<reference evidence="9" key="1">
    <citation type="submission" date="2025-08" db="UniProtKB">
        <authorList>
            <consortium name="RefSeq"/>
        </authorList>
    </citation>
    <scope>IDENTIFICATION</scope>
</reference>
<keyword evidence="4" id="KW-0339">Growth factor</keyword>
<comment type="subcellular location">
    <subcellularLocation>
        <location evidence="1">Secreted</location>
    </subcellularLocation>
</comment>
<accession>A0ABM0RQS8</accession>
<evidence type="ECO:0000313" key="8">
    <source>
        <dbReference type="Proteomes" id="UP000694923"/>
    </source>
</evidence>
<evidence type="ECO:0000256" key="4">
    <source>
        <dbReference type="ARBA" id="ARBA00023030"/>
    </source>
</evidence>
<keyword evidence="3" id="KW-0964">Secreted</keyword>
<evidence type="ECO:0000259" key="7">
    <source>
        <dbReference type="PROSITE" id="PS50278"/>
    </source>
</evidence>
<sequence>MCSVAPPRSSCGTYRQPSPASAAAPDLGWRSRNEDTTGPTLNRKCLSPSLGAHRGAKPEARSRGLVLMEKLQEGQRARSCYCLGQSIYPAGCSLGFRGKINTGDTGWEEQAVRVLLLLPVWPRKRHSGGFHLQVRKIEIVRKKPVFKKATVTLEDHLACRCETVVAARPVTRSPGGSQEQRAKTPQMRMATRTVVVRRPPKGKHRKFKHTHDKKALKETLGA</sequence>
<proteinExistence type="inferred from homology"/>
<feature type="domain" description="Platelet-derived growth factor (PDGF) family profile" evidence="7">
    <location>
        <begin position="132"/>
        <end position="166"/>
    </location>
</feature>
<feature type="region of interest" description="Disordered" evidence="6">
    <location>
        <begin position="1"/>
        <end position="58"/>
    </location>
</feature>
<gene>
    <name evidence="9" type="primary">PDGFB</name>
</gene>
<comment type="similarity">
    <text evidence="2">Belongs to the PDGF/VEGF growth factor family.</text>
</comment>
<evidence type="ECO:0000256" key="5">
    <source>
        <dbReference type="ARBA" id="ARBA00023246"/>
    </source>
</evidence>
<feature type="compositionally biased region" description="Basic residues" evidence="6">
    <location>
        <begin position="198"/>
        <end position="212"/>
    </location>
</feature>
<dbReference type="RefSeq" id="XP_008582969.1">
    <property type="nucleotide sequence ID" value="XM_008584747.1"/>
</dbReference>
<dbReference type="PROSITE" id="PS50278">
    <property type="entry name" value="PDGF_2"/>
    <property type="match status" value="1"/>
</dbReference>
<dbReference type="GeneID" id="103600468"/>
<protein>
    <submittedName>
        <fullName evidence="9">Platelet-derived growth factor subunit B isoform X2</fullName>
    </submittedName>
</protein>
<name>A0ABM0RQS8_GALVR</name>
<dbReference type="InterPro" id="IPR000072">
    <property type="entry name" value="PDGF/VEGF_dom"/>
</dbReference>
<evidence type="ECO:0000256" key="2">
    <source>
        <dbReference type="ARBA" id="ARBA00006686"/>
    </source>
</evidence>
<organism evidence="8 9">
    <name type="scientific">Galeopterus variegatus</name>
    <name type="common">Malayan flying lemur</name>
    <name type="synonym">Cynocephalus variegatus</name>
    <dbReference type="NCBI Taxonomy" id="482537"/>
    <lineage>
        <taxon>Eukaryota</taxon>
        <taxon>Metazoa</taxon>
        <taxon>Chordata</taxon>
        <taxon>Craniata</taxon>
        <taxon>Vertebrata</taxon>
        <taxon>Euteleostomi</taxon>
        <taxon>Mammalia</taxon>
        <taxon>Eutheria</taxon>
        <taxon>Euarchontoglires</taxon>
        <taxon>Dermoptera</taxon>
        <taxon>Cynocephalidae</taxon>
        <taxon>Galeopterus</taxon>
    </lineage>
</organism>
<evidence type="ECO:0000256" key="1">
    <source>
        <dbReference type="ARBA" id="ARBA00004613"/>
    </source>
</evidence>
<evidence type="ECO:0000256" key="3">
    <source>
        <dbReference type="ARBA" id="ARBA00022525"/>
    </source>
</evidence>
<feature type="compositionally biased region" description="Basic and acidic residues" evidence="6">
    <location>
        <begin position="213"/>
        <end position="222"/>
    </location>
</feature>
<evidence type="ECO:0000256" key="6">
    <source>
        <dbReference type="SAM" id="MobiDB-lite"/>
    </source>
</evidence>
<dbReference type="Gene3D" id="2.10.90.10">
    <property type="entry name" value="Cystine-knot cytokines"/>
    <property type="match status" value="1"/>
</dbReference>
<feature type="compositionally biased region" description="Polar residues" evidence="6">
    <location>
        <begin position="10"/>
        <end position="19"/>
    </location>
</feature>
<feature type="region of interest" description="Disordered" evidence="6">
    <location>
        <begin position="170"/>
        <end position="222"/>
    </location>
</feature>
<keyword evidence="5" id="KW-0497">Mitogen</keyword>